<keyword evidence="2" id="KW-0472">Membrane</keyword>
<dbReference type="AlphaFoldDB" id="A0AAN0K9A1"/>
<feature type="transmembrane region" description="Helical" evidence="2">
    <location>
        <begin position="50"/>
        <end position="69"/>
    </location>
</feature>
<name>A0AAN0K9A1_9ACTN</name>
<dbReference type="EMBL" id="AP028056">
    <property type="protein sequence ID" value="BEH01717.1"/>
    <property type="molecule type" value="Genomic_DNA"/>
</dbReference>
<feature type="region of interest" description="Disordered" evidence="1">
    <location>
        <begin position="267"/>
        <end position="288"/>
    </location>
</feature>
<keyword evidence="4" id="KW-1185">Reference proteome</keyword>
<dbReference type="KEGG" id="broo:brsh051_09980"/>
<organism evidence="3 4">
    <name type="scientific">Brooklawnia propionicigenes</name>
    <dbReference type="NCBI Taxonomy" id="3041175"/>
    <lineage>
        <taxon>Bacteria</taxon>
        <taxon>Bacillati</taxon>
        <taxon>Actinomycetota</taxon>
        <taxon>Actinomycetes</taxon>
        <taxon>Propionibacteriales</taxon>
        <taxon>Propionibacteriaceae</taxon>
        <taxon>Brooklawnia</taxon>
    </lineage>
</organism>
<evidence type="ECO:0000256" key="1">
    <source>
        <dbReference type="SAM" id="MobiDB-lite"/>
    </source>
</evidence>
<reference evidence="3" key="1">
    <citation type="journal article" date="2024" name="Int. J. Syst. Evol. Microbiol.">
        <title>Brooklawnia propionicigenes sp. nov., a facultatively anaerobic, propionate-producing bacterium isolated from a methanogenic reactor treating waste from cattle farms.</title>
        <authorList>
            <person name="Akita Y."/>
            <person name="Ueki A."/>
            <person name="Tonouchi A."/>
            <person name="Sugawara Y."/>
            <person name="Honma S."/>
            <person name="Kaku N."/>
            <person name="Ueki K."/>
        </authorList>
    </citation>
    <scope>NUCLEOTIDE SEQUENCE</scope>
    <source>
        <strain evidence="3">SH051</strain>
    </source>
</reference>
<keyword evidence="2" id="KW-1133">Transmembrane helix</keyword>
<evidence type="ECO:0000313" key="4">
    <source>
        <dbReference type="Proteomes" id="UP001431656"/>
    </source>
</evidence>
<evidence type="ECO:0000256" key="2">
    <source>
        <dbReference type="SAM" id="Phobius"/>
    </source>
</evidence>
<accession>A0AAN0K9A1</accession>
<proteinExistence type="predicted"/>
<feature type="transmembrane region" description="Helical" evidence="2">
    <location>
        <begin position="12"/>
        <end position="38"/>
    </location>
</feature>
<feature type="compositionally biased region" description="Low complexity" evidence="1">
    <location>
        <begin position="267"/>
        <end position="280"/>
    </location>
</feature>
<protein>
    <submittedName>
        <fullName evidence="3">Uncharacterized protein</fullName>
    </submittedName>
</protein>
<dbReference type="Proteomes" id="UP001431656">
    <property type="component" value="Chromosome"/>
</dbReference>
<keyword evidence="2" id="KW-0812">Transmembrane</keyword>
<sequence length="288" mass="32545">MTRWQKFQESLTVNVLTNVLILIASAGIGTVSGARLALESEFASDHVLELSVTIFALLGMAGLFIWRRIDRFRPHYRRQHPPYRVLSKEVTYQYLSRTQMLYTKNIKIKTLRSGIDAFTDKYAWTGAGKMRVSSGLAEQSIVNLGVRNIWQIYQVHFGFNAPKGKEIQMAIRWELEDDLGRAQPFMSQTIDMPTNELKMRVIVPESFGVQTAIKKIRPNIDILDDIYTETMPVRNGFAEWTVSRPKLFHCYELAWLDPGAKPAIPGGVVTTGSSDVSTSTPREATKAS</sequence>
<evidence type="ECO:0000313" key="3">
    <source>
        <dbReference type="EMBL" id="BEH01717.1"/>
    </source>
</evidence>
<gene>
    <name evidence="3" type="ORF">brsh051_09980</name>
</gene>